<feature type="region of interest" description="Disordered" evidence="1">
    <location>
        <begin position="78"/>
        <end position="102"/>
    </location>
</feature>
<dbReference type="KEGG" id="tng:GSTEN00028747G001"/>
<reference evidence="2" key="2">
    <citation type="submission" date="2004-02" db="EMBL/GenBank/DDBJ databases">
        <authorList>
            <consortium name="Genoscope"/>
            <consortium name="Whitehead Institute Centre for Genome Research"/>
        </authorList>
    </citation>
    <scope>NUCLEOTIDE SEQUENCE</scope>
</reference>
<organism evidence="2">
    <name type="scientific">Tetraodon nigroviridis</name>
    <name type="common">Spotted green pufferfish</name>
    <name type="synonym">Chelonodon nigroviridis</name>
    <dbReference type="NCBI Taxonomy" id="99883"/>
    <lineage>
        <taxon>Eukaryota</taxon>
        <taxon>Metazoa</taxon>
        <taxon>Chordata</taxon>
        <taxon>Craniata</taxon>
        <taxon>Vertebrata</taxon>
        <taxon>Euteleostomi</taxon>
        <taxon>Actinopterygii</taxon>
        <taxon>Neopterygii</taxon>
        <taxon>Teleostei</taxon>
        <taxon>Neoteleostei</taxon>
        <taxon>Acanthomorphata</taxon>
        <taxon>Eupercaria</taxon>
        <taxon>Tetraodontiformes</taxon>
        <taxon>Tetradontoidea</taxon>
        <taxon>Tetraodontidae</taxon>
        <taxon>Tetraodon</taxon>
    </lineage>
</organism>
<accession>Q4RUL8</accession>
<dbReference type="OrthoDB" id="10544407at2759"/>
<gene>
    <name evidence="2" type="ORF">GSTENG00028747001</name>
</gene>
<dbReference type="AlphaFoldDB" id="Q4RUL8"/>
<sequence>METNDGPLEGGGVGGEKGRLEVGGELRLSSPHGAQMACDYTRLSRDYGTAEADESYMWNPGEPPIDMEILMEWSRGAAGNGKSPAVGMQRKSVRDQALARQP</sequence>
<evidence type="ECO:0000313" key="2">
    <source>
        <dbReference type="EMBL" id="CAG07914.1"/>
    </source>
</evidence>
<dbReference type="EMBL" id="CAAE01014993">
    <property type="protein sequence ID" value="CAG07914.1"/>
    <property type="molecule type" value="Genomic_DNA"/>
</dbReference>
<evidence type="ECO:0000256" key="1">
    <source>
        <dbReference type="SAM" id="MobiDB-lite"/>
    </source>
</evidence>
<reference evidence="2" key="1">
    <citation type="journal article" date="2004" name="Nature">
        <title>Genome duplication in the teleost fish Tetraodon nigroviridis reveals the early vertebrate proto-karyotype.</title>
        <authorList>
            <person name="Jaillon O."/>
            <person name="Aury J.-M."/>
            <person name="Brunet F."/>
            <person name="Petit J.-L."/>
            <person name="Stange-Thomann N."/>
            <person name="Mauceli E."/>
            <person name="Bouneau L."/>
            <person name="Fischer C."/>
            <person name="Ozouf-Costaz C."/>
            <person name="Bernot A."/>
            <person name="Nicaud S."/>
            <person name="Jaffe D."/>
            <person name="Fisher S."/>
            <person name="Lutfalla G."/>
            <person name="Dossat C."/>
            <person name="Segurens B."/>
            <person name="Dasilva C."/>
            <person name="Salanoubat M."/>
            <person name="Levy M."/>
            <person name="Boudet N."/>
            <person name="Castellano S."/>
            <person name="Anthouard V."/>
            <person name="Jubin C."/>
            <person name="Castelli V."/>
            <person name="Katinka M."/>
            <person name="Vacherie B."/>
            <person name="Biemont C."/>
            <person name="Skalli Z."/>
            <person name="Cattolico L."/>
            <person name="Poulain J."/>
            <person name="De Berardinis V."/>
            <person name="Cruaud C."/>
            <person name="Duprat S."/>
            <person name="Brottier P."/>
            <person name="Coutanceau J.-P."/>
            <person name="Gouzy J."/>
            <person name="Parra G."/>
            <person name="Lardier G."/>
            <person name="Chapple C."/>
            <person name="McKernan K.J."/>
            <person name="McEwan P."/>
            <person name="Bosak S."/>
            <person name="Kellis M."/>
            <person name="Volff J.-N."/>
            <person name="Guigo R."/>
            <person name="Zody M.C."/>
            <person name="Mesirov J."/>
            <person name="Lindblad-Toh K."/>
            <person name="Birren B."/>
            <person name="Nusbaum C."/>
            <person name="Kahn D."/>
            <person name="Robinson-Rechavi M."/>
            <person name="Laudet V."/>
            <person name="Schachter V."/>
            <person name="Quetier F."/>
            <person name="Saurin W."/>
            <person name="Scarpelli C."/>
            <person name="Wincker P."/>
            <person name="Lander E.S."/>
            <person name="Weissenbach J."/>
            <person name="Roest Crollius H."/>
        </authorList>
    </citation>
    <scope>NUCLEOTIDE SEQUENCE [LARGE SCALE GENOMIC DNA]</scope>
</reference>
<name>Q4RUL8_TETNG</name>
<proteinExistence type="predicted"/>
<comment type="caution">
    <text evidence="2">The sequence shown here is derived from an EMBL/GenBank/DDBJ whole genome shotgun (WGS) entry which is preliminary data.</text>
</comment>
<protein>
    <submittedName>
        <fullName evidence="2">(spotted green pufferfish) hypothetical protein</fullName>
    </submittedName>
</protein>